<organism evidence="2 3">
    <name type="scientific">Favolaschia claudopus</name>
    <dbReference type="NCBI Taxonomy" id="2862362"/>
    <lineage>
        <taxon>Eukaryota</taxon>
        <taxon>Fungi</taxon>
        <taxon>Dikarya</taxon>
        <taxon>Basidiomycota</taxon>
        <taxon>Agaricomycotina</taxon>
        <taxon>Agaricomycetes</taxon>
        <taxon>Agaricomycetidae</taxon>
        <taxon>Agaricales</taxon>
        <taxon>Marasmiineae</taxon>
        <taxon>Mycenaceae</taxon>
        <taxon>Favolaschia</taxon>
    </lineage>
</organism>
<dbReference type="AlphaFoldDB" id="A0AAV9ZFF1"/>
<feature type="signal peptide" evidence="1">
    <location>
        <begin position="1"/>
        <end position="19"/>
    </location>
</feature>
<dbReference type="Proteomes" id="UP001362999">
    <property type="component" value="Unassembled WGS sequence"/>
</dbReference>
<keyword evidence="1" id="KW-0732">Signal</keyword>
<feature type="chain" id="PRO_5043664944" description="F-box domain-containing protein" evidence="1">
    <location>
        <begin position="20"/>
        <end position="428"/>
    </location>
</feature>
<name>A0AAV9ZFF1_9AGAR</name>
<gene>
    <name evidence="2" type="ORF">R3P38DRAFT_3117146</name>
</gene>
<proteinExistence type="predicted"/>
<dbReference type="InterPro" id="IPR036047">
    <property type="entry name" value="F-box-like_dom_sf"/>
</dbReference>
<comment type="caution">
    <text evidence="2">The sequence shown here is derived from an EMBL/GenBank/DDBJ whole genome shotgun (WGS) entry which is preliminary data.</text>
</comment>
<reference evidence="2 3" key="1">
    <citation type="journal article" date="2024" name="J Genomics">
        <title>Draft genome sequencing and assembly of Favolaschia claudopus CIRM-BRFM 2984 isolated from oak limbs.</title>
        <authorList>
            <person name="Navarro D."/>
            <person name="Drula E."/>
            <person name="Chaduli D."/>
            <person name="Cazenave R."/>
            <person name="Ahrendt S."/>
            <person name="Wang J."/>
            <person name="Lipzen A."/>
            <person name="Daum C."/>
            <person name="Barry K."/>
            <person name="Grigoriev I.V."/>
            <person name="Favel A."/>
            <person name="Rosso M.N."/>
            <person name="Martin F."/>
        </authorList>
    </citation>
    <scope>NUCLEOTIDE SEQUENCE [LARGE SCALE GENOMIC DNA]</scope>
    <source>
        <strain evidence="2 3">CIRM-BRFM 2984</strain>
    </source>
</reference>
<evidence type="ECO:0008006" key="4">
    <source>
        <dbReference type="Google" id="ProtNLM"/>
    </source>
</evidence>
<keyword evidence="3" id="KW-1185">Reference proteome</keyword>
<evidence type="ECO:0000313" key="3">
    <source>
        <dbReference type="Proteomes" id="UP001362999"/>
    </source>
</evidence>
<protein>
    <recommendedName>
        <fullName evidence="4">F-box domain-containing protein</fullName>
    </recommendedName>
</protein>
<accession>A0AAV9ZFF1</accession>
<dbReference type="SUPFAM" id="SSF81383">
    <property type="entry name" value="F-box domain"/>
    <property type="match status" value="1"/>
</dbReference>
<dbReference type="EMBL" id="JAWWNJ010000156">
    <property type="protein sequence ID" value="KAK6980816.1"/>
    <property type="molecule type" value="Genomic_DNA"/>
</dbReference>
<evidence type="ECO:0000313" key="2">
    <source>
        <dbReference type="EMBL" id="KAK6980816.1"/>
    </source>
</evidence>
<sequence>MRMGLILLGEDLLLRLLMGLDVWSILKVSALNRYFNNLAFTQQVWLAIVRNLGEQGLVDLPTEAVLGTLTPKDVIEEIKRVVIGPQTWHDCSYPKSVRDHVLDLTFVPRASGLMPGGRYIYASDHQQFHLFKLDATQSVWSWKVPSLMQLVGLSSRASAFPSPINSDRGFHLFAIQVDMDLGNSSEVLHFYTAAMDVSPVAVWQSYLVYHTSIGFLFLNWVRKEFVFLEETPHAFSSYAFSSGYLFHLGSPDRLCLHFITSFDGLWRPLDEFDQRITQSIQDLPGTLIWHLPESNDVKTSVLGIQGNPLHPDSFVVVLSQPTTHENIVSRYEINLVVEKLARLLTRVAYPPALQISDAGYCIRPTQTAIVVFHPSRTKKKWLFYRKPAETTICKTTPQLVSATLSASGAVTICTKSGAGSQLNVKIYK</sequence>
<evidence type="ECO:0000256" key="1">
    <source>
        <dbReference type="SAM" id="SignalP"/>
    </source>
</evidence>